<dbReference type="SUPFAM" id="SSF47413">
    <property type="entry name" value="lambda repressor-like DNA-binding domains"/>
    <property type="match status" value="1"/>
</dbReference>
<dbReference type="InterPro" id="IPR010982">
    <property type="entry name" value="Lambda_DNA-bd_dom_sf"/>
</dbReference>
<dbReference type="AlphaFoldDB" id="S6FER0"/>
<dbReference type="CDD" id="cd00093">
    <property type="entry name" value="HTH_XRE"/>
    <property type="match status" value="1"/>
</dbReference>
<gene>
    <name evidence="5" type="primary">ynaB</name>
    <name evidence="5" type="ORF">O9U_11460</name>
</gene>
<dbReference type="Proteomes" id="UP000015361">
    <property type="component" value="Unassembled WGS sequence"/>
</dbReference>
<dbReference type="Gene3D" id="1.10.260.40">
    <property type="entry name" value="lambda repressor-like DNA-binding domains"/>
    <property type="match status" value="1"/>
</dbReference>
<keyword evidence="1" id="KW-0805">Transcription regulation</keyword>
<dbReference type="CDD" id="cd06529">
    <property type="entry name" value="S24_LexA-like"/>
    <property type="match status" value="1"/>
</dbReference>
<keyword evidence="3" id="KW-0804">Transcription</keyword>
<dbReference type="EMBL" id="CBLU010000005">
    <property type="protein sequence ID" value="CDG03766.1"/>
    <property type="molecule type" value="Genomic_DNA"/>
</dbReference>
<evidence type="ECO:0000313" key="5">
    <source>
        <dbReference type="EMBL" id="CDG03766.1"/>
    </source>
</evidence>
<proteinExistence type="predicted"/>
<dbReference type="InterPro" id="IPR039418">
    <property type="entry name" value="LexA-like"/>
</dbReference>
<dbReference type="InterPro" id="IPR036286">
    <property type="entry name" value="LexA/Signal_pep-like_sf"/>
</dbReference>
<dbReference type="InterPro" id="IPR001387">
    <property type="entry name" value="Cro/C1-type_HTH"/>
</dbReference>
<name>S6FER0_LACLL</name>
<dbReference type="Pfam" id="PF01381">
    <property type="entry name" value="HTH_3"/>
    <property type="match status" value="1"/>
</dbReference>
<comment type="caution">
    <text evidence="5">The sequence shown here is derived from an EMBL/GenBank/DDBJ whole genome shotgun (WGS) entry which is preliminary data.</text>
</comment>
<dbReference type="RefSeq" id="WP_021721986.1">
    <property type="nucleotide sequence ID" value="NZ_CBLU010000005.1"/>
</dbReference>
<feature type="domain" description="HTH cro/C1-type" evidence="4">
    <location>
        <begin position="7"/>
        <end position="61"/>
    </location>
</feature>
<evidence type="ECO:0000256" key="2">
    <source>
        <dbReference type="ARBA" id="ARBA00023125"/>
    </source>
</evidence>
<keyword evidence="2" id="KW-0238">DNA-binding</keyword>
<dbReference type="Gene3D" id="2.10.109.10">
    <property type="entry name" value="Umud Fragment, subunit A"/>
    <property type="match status" value="1"/>
</dbReference>
<reference evidence="5 6" key="1">
    <citation type="journal article" date="2013" name="Appl. Environ. Microbiol.">
        <title>The Carbohydrate Metabolism Signature of Lactococcus lactis Strain A12 Reveals Its Sourdough Ecosystem Origin.</title>
        <authorList>
            <person name="Passerini D."/>
            <person name="Coddeville M."/>
            <person name="Le Bourgeois P."/>
            <person name="Loubiere P."/>
            <person name="Ritzenthaler P."/>
            <person name="Fontagne-Faucher C."/>
            <person name="Daveran-Mingot M.L."/>
            <person name="Cocaign-Bousquet M."/>
        </authorList>
    </citation>
    <scope>NUCLEOTIDE SEQUENCE [LARGE SCALE GENOMIC DNA]</scope>
    <source>
        <strain evidence="5 6">A12</strain>
    </source>
</reference>
<evidence type="ECO:0000256" key="1">
    <source>
        <dbReference type="ARBA" id="ARBA00023015"/>
    </source>
</evidence>
<evidence type="ECO:0000313" key="6">
    <source>
        <dbReference type="Proteomes" id="UP000015361"/>
    </source>
</evidence>
<dbReference type="PANTHER" id="PTHR40661">
    <property type="match status" value="1"/>
</dbReference>
<dbReference type="SUPFAM" id="SSF51306">
    <property type="entry name" value="LexA/Signal peptidase"/>
    <property type="match status" value="1"/>
</dbReference>
<dbReference type="InterPro" id="IPR015927">
    <property type="entry name" value="Peptidase_S24_S26A/B/C"/>
</dbReference>
<dbReference type="GO" id="GO:0003677">
    <property type="term" value="F:DNA binding"/>
    <property type="evidence" value="ECO:0007669"/>
    <property type="project" value="UniProtKB-KW"/>
</dbReference>
<dbReference type="SMART" id="SM00530">
    <property type="entry name" value="HTH_XRE"/>
    <property type="match status" value="1"/>
</dbReference>
<organism evidence="5 6">
    <name type="scientific">Lactococcus lactis subsp. lactis A12</name>
    <dbReference type="NCBI Taxonomy" id="1137134"/>
    <lineage>
        <taxon>Bacteria</taxon>
        <taxon>Bacillati</taxon>
        <taxon>Bacillota</taxon>
        <taxon>Bacilli</taxon>
        <taxon>Lactobacillales</taxon>
        <taxon>Streptococcaceae</taxon>
        <taxon>Lactococcus</taxon>
    </lineage>
</organism>
<evidence type="ECO:0000259" key="4">
    <source>
        <dbReference type="PROSITE" id="PS50943"/>
    </source>
</evidence>
<evidence type="ECO:0000256" key="3">
    <source>
        <dbReference type="ARBA" id="ARBA00023163"/>
    </source>
</evidence>
<dbReference type="Pfam" id="PF00717">
    <property type="entry name" value="Peptidase_S24"/>
    <property type="match status" value="1"/>
</dbReference>
<sequence>MDIGKKLKALREEKRISQVEIAKMLGISQGSYATWENKKTNPTLELLEKVSKIYGIPLQKIFIDDNQPQDYIELADNYMRLHQDQKEVIGDLAKLMVEKNKQFSEVREDAPVYAIKRYRRDDLYEVEVQDEELSAGFGTGVKDNYETYTIYTDSPVRRYDSAARIKGESMEPDIPNGSIVTFVNNGFDLDGDIYVISEGGYGEETLYCKQVYQEEDGFRCHSLNPDPQYKDFYLGEDARILGAVVDCVEEIDPDLIED</sequence>
<dbReference type="PROSITE" id="PS50943">
    <property type="entry name" value="HTH_CROC1"/>
    <property type="match status" value="1"/>
</dbReference>
<protein>
    <submittedName>
        <fullName evidence="5">Transcriptional repressor</fullName>
    </submittedName>
</protein>
<dbReference type="PANTHER" id="PTHR40661:SF1">
    <property type="entry name" value="HTH CRO_C1-TYPE DOMAIN-CONTAINING PROTEIN"/>
    <property type="match status" value="1"/>
</dbReference>
<accession>S6FER0</accession>